<evidence type="ECO:0000313" key="3">
    <source>
        <dbReference type="Proteomes" id="UP000015106"/>
    </source>
</evidence>
<protein>
    <submittedName>
        <fullName evidence="2">Uncharacterized protein</fullName>
    </submittedName>
</protein>
<reference evidence="2" key="2">
    <citation type="submission" date="2018-03" db="EMBL/GenBank/DDBJ databases">
        <title>The Triticum urartu genome reveals the dynamic nature of wheat genome evolution.</title>
        <authorList>
            <person name="Ling H."/>
            <person name="Ma B."/>
            <person name="Shi X."/>
            <person name="Liu H."/>
            <person name="Dong L."/>
            <person name="Sun H."/>
            <person name="Cao Y."/>
            <person name="Gao Q."/>
            <person name="Zheng S."/>
            <person name="Li Y."/>
            <person name="Yu Y."/>
            <person name="Du H."/>
            <person name="Qi M."/>
            <person name="Li Y."/>
            <person name="Yu H."/>
            <person name="Cui Y."/>
            <person name="Wang N."/>
            <person name="Chen C."/>
            <person name="Wu H."/>
            <person name="Zhao Y."/>
            <person name="Zhang J."/>
            <person name="Li Y."/>
            <person name="Zhou W."/>
            <person name="Zhang B."/>
            <person name="Hu W."/>
            <person name="Eijk M."/>
            <person name="Tang J."/>
            <person name="Witsenboer H."/>
            <person name="Zhao S."/>
            <person name="Li Z."/>
            <person name="Zhang A."/>
            <person name="Wang D."/>
            <person name="Liang C."/>
        </authorList>
    </citation>
    <scope>NUCLEOTIDE SEQUENCE [LARGE SCALE GENOMIC DNA]</scope>
    <source>
        <strain evidence="2">cv. G1812</strain>
    </source>
</reference>
<evidence type="ECO:0000256" key="1">
    <source>
        <dbReference type="SAM" id="MobiDB-lite"/>
    </source>
</evidence>
<accession>A0A8R7V6Y9</accession>
<proteinExistence type="predicted"/>
<reference evidence="3" key="1">
    <citation type="journal article" date="2013" name="Nature">
        <title>Draft genome of the wheat A-genome progenitor Triticum urartu.</title>
        <authorList>
            <person name="Ling H.Q."/>
            <person name="Zhao S."/>
            <person name="Liu D."/>
            <person name="Wang J."/>
            <person name="Sun H."/>
            <person name="Zhang C."/>
            <person name="Fan H."/>
            <person name="Li D."/>
            <person name="Dong L."/>
            <person name="Tao Y."/>
            <person name="Gao C."/>
            <person name="Wu H."/>
            <person name="Li Y."/>
            <person name="Cui Y."/>
            <person name="Guo X."/>
            <person name="Zheng S."/>
            <person name="Wang B."/>
            <person name="Yu K."/>
            <person name="Liang Q."/>
            <person name="Yang W."/>
            <person name="Lou X."/>
            <person name="Chen J."/>
            <person name="Feng M."/>
            <person name="Jian J."/>
            <person name="Zhang X."/>
            <person name="Luo G."/>
            <person name="Jiang Y."/>
            <person name="Liu J."/>
            <person name="Wang Z."/>
            <person name="Sha Y."/>
            <person name="Zhang B."/>
            <person name="Wu H."/>
            <person name="Tang D."/>
            <person name="Shen Q."/>
            <person name="Xue P."/>
            <person name="Zou S."/>
            <person name="Wang X."/>
            <person name="Liu X."/>
            <person name="Wang F."/>
            <person name="Yang Y."/>
            <person name="An X."/>
            <person name="Dong Z."/>
            <person name="Zhang K."/>
            <person name="Zhang X."/>
            <person name="Luo M.C."/>
            <person name="Dvorak J."/>
            <person name="Tong Y."/>
            <person name="Wang J."/>
            <person name="Yang H."/>
            <person name="Li Z."/>
            <person name="Wang D."/>
            <person name="Zhang A."/>
            <person name="Wang J."/>
        </authorList>
    </citation>
    <scope>NUCLEOTIDE SEQUENCE</scope>
    <source>
        <strain evidence="3">cv. G1812</strain>
    </source>
</reference>
<organism evidence="2 3">
    <name type="scientific">Triticum urartu</name>
    <name type="common">Red wild einkorn</name>
    <name type="synonym">Crithodium urartu</name>
    <dbReference type="NCBI Taxonomy" id="4572"/>
    <lineage>
        <taxon>Eukaryota</taxon>
        <taxon>Viridiplantae</taxon>
        <taxon>Streptophyta</taxon>
        <taxon>Embryophyta</taxon>
        <taxon>Tracheophyta</taxon>
        <taxon>Spermatophyta</taxon>
        <taxon>Magnoliopsida</taxon>
        <taxon>Liliopsida</taxon>
        <taxon>Poales</taxon>
        <taxon>Poaceae</taxon>
        <taxon>BOP clade</taxon>
        <taxon>Pooideae</taxon>
        <taxon>Triticodae</taxon>
        <taxon>Triticeae</taxon>
        <taxon>Triticinae</taxon>
        <taxon>Triticum</taxon>
    </lineage>
</organism>
<keyword evidence="3" id="KW-1185">Reference proteome</keyword>
<feature type="region of interest" description="Disordered" evidence="1">
    <location>
        <begin position="70"/>
        <end position="111"/>
    </location>
</feature>
<evidence type="ECO:0000313" key="2">
    <source>
        <dbReference type="EnsemblPlants" id="TuG1812G0700004298.01.T01.cds469432"/>
    </source>
</evidence>
<dbReference type="EnsemblPlants" id="TuG1812G0700004300.01.T01">
    <property type="protein sequence ID" value="TuG1812G0700004300.01.T01.cds438158"/>
    <property type="gene ID" value="TuG1812G0700004300.01"/>
</dbReference>
<feature type="region of interest" description="Disordered" evidence="1">
    <location>
        <begin position="20"/>
        <end position="44"/>
    </location>
</feature>
<dbReference type="Proteomes" id="UP000015106">
    <property type="component" value="Chromosome 7"/>
</dbReference>
<dbReference type="AlphaFoldDB" id="A0A8R7V6Y9"/>
<dbReference type="Gramene" id="TuG1812G0700004298.01.T01">
    <property type="protein sequence ID" value="TuG1812G0700004298.01.T01.cds469432"/>
    <property type="gene ID" value="TuG1812G0700004298.01"/>
</dbReference>
<dbReference type="Gramene" id="TuG1812G0700004300.01.T01">
    <property type="protein sequence ID" value="TuG1812G0700004300.01.T01.cds438158"/>
    <property type="gene ID" value="TuG1812G0700004300.01"/>
</dbReference>
<reference evidence="2" key="3">
    <citation type="submission" date="2022-06" db="UniProtKB">
        <authorList>
            <consortium name="EnsemblPlants"/>
        </authorList>
    </citation>
    <scope>IDENTIFICATION</scope>
</reference>
<feature type="compositionally biased region" description="Basic residues" evidence="1">
    <location>
        <begin position="86"/>
        <end position="102"/>
    </location>
</feature>
<name>A0A8R7V6Y9_TRIUA</name>
<dbReference type="EnsemblPlants" id="TuG1812G0700004298.01.T01">
    <property type="protein sequence ID" value="TuG1812G0700004298.01.T01.cds469432"/>
    <property type="gene ID" value="TuG1812G0700004298.01"/>
</dbReference>
<sequence>MSIASLRIFLDGAERLEGLPRRRKRSHGSLLADPRRTTRGRRRVLPKGPLVQLRVDLCVHVATPTLGVHRRDAHLPDAGAAPTRPRSSRQRLASPHRHGRHVGAREGPPEHRLGEHEVYLAGTEQLAAAERRHVLVEVERVGAAQEERVARIACAEDVGDADRRGGGELRQRAVGGDDAGRRRLLLGRDAAPVVVRET</sequence>